<proteinExistence type="predicted"/>
<comment type="caution">
    <text evidence="1">The sequence shown here is derived from an EMBL/GenBank/DDBJ whole genome shotgun (WGS) entry which is preliminary data.</text>
</comment>
<keyword evidence="2" id="KW-1185">Reference proteome</keyword>
<dbReference type="Proteomes" id="UP000789390">
    <property type="component" value="Unassembled WGS sequence"/>
</dbReference>
<gene>
    <name evidence="1" type="ORF">DGAL_LOCUS3139</name>
</gene>
<name>A0A8J2WGN1_9CRUS</name>
<accession>A0A8J2WGN1</accession>
<evidence type="ECO:0000313" key="2">
    <source>
        <dbReference type="Proteomes" id="UP000789390"/>
    </source>
</evidence>
<organism evidence="1 2">
    <name type="scientific">Daphnia galeata</name>
    <dbReference type="NCBI Taxonomy" id="27404"/>
    <lineage>
        <taxon>Eukaryota</taxon>
        <taxon>Metazoa</taxon>
        <taxon>Ecdysozoa</taxon>
        <taxon>Arthropoda</taxon>
        <taxon>Crustacea</taxon>
        <taxon>Branchiopoda</taxon>
        <taxon>Diplostraca</taxon>
        <taxon>Cladocera</taxon>
        <taxon>Anomopoda</taxon>
        <taxon>Daphniidae</taxon>
        <taxon>Daphnia</taxon>
    </lineage>
</organism>
<protein>
    <submittedName>
        <fullName evidence="1">Uncharacterized protein</fullName>
    </submittedName>
</protein>
<dbReference type="AlphaFoldDB" id="A0A8J2WGN1"/>
<dbReference type="EMBL" id="CAKKLH010000046">
    <property type="protein sequence ID" value="CAH0100851.1"/>
    <property type="molecule type" value="Genomic_DNA"/>
</dbReference>
<reference evidence="1" key="1">
    <citation type="submission" date="2021-11" db="EMBL/GenBank/DDBJ databases">
        <authorList>
            <person name="Schell T."/>
        </authorList>
    </citation>
    <scope>NUCLEOTIDE SEQUENCE</scope>
    <source>
        <strain evidence="1">M5</strain>
    </source>
</reference>
<evidence type="ECO:0000313" key="1">
    <source>
        <dbReference type="EMBL" id="CAH0100851.1"/>
    </source>
</evidence>
<sequence length="117" mass="12974">MGFGVCVGEGSKHLHRRESDEVSSLKEEEEALARALGHALSWCWCSSSSIFSIFVLCSSLVVGYRAWQALFSTSIITVPFICLPLRCQVHPDLSSLRRGPAAAYLTLSQQRDCLERL</sequence>